<dbReference type="AlphaFoldDB" id="A0A2K3DPN1"/>
<dbReference type="EMBL" id="CM008967">
    <property type="protein sequence ID" value="PNW82480.1"/>
    <property type="molecule type" value="Genomic_DNA"/>
</dbReference>
<feature type="chain" id="PRO_5014368311" evidence="2">
    <location>
        <begin position="29"/>
        <end position="680"/>
    </location>
</feature>
<name>A0A2K3DPN1_CHLRE</name>
<dbReference type="InterPro" id="IPR040346">
    <property type="entry name" value="GEX1/Brambleberry"/>
</dbReference>
<proteinExistence type="predicted"/>
<feature type="region of interest" description="Disordered" evidence="1">
    <location>
        <begin position="618"/>
        <end position="680"/>
    </location>
</feature>
<dbReference type="OrthoDB" id="377549at2759"/>
<gene>
    <name evidence="3" type="ORF">CHLRE_06g280600v5</name>
</gene>
<feature type="compositionally biased region" description="Low complexity" evidence="1">
    <location>
        <begin position="550"/>
        <end position="563"/>
    </location>
</feature>
<dbReference type="Proteomes" id="UP000006906">
    <property type="component" value="Chromosome 6"/>
</dbReference>
<feature type="compositionally biased region" description="Polar residues" evidence="1">
    <location>
        <begin position="668"/>
        <end position="680"/>
    </location>
</feature>
<protein>
    <submittedName>
        <fullName evidence="3">Uncharacterized protein</fullName>
    </submittedName>
</protein>
<evidence type="ECO:0000313" key="3">
    <source>
        <dbReference type="EMBL" id="PNW82480.1"/>
    </source>
</evidence>
<keyword evidence="2" id="KW-0732">Signal</keyword>
<evidence type="ECO:0000256" key="2">
    <source>
        <dbReference type="SAM" id="SignalP"/>
    </source>
</evidence>
<organism evidence="3 4">
    <name type="scientific">Chlamydomonas reinhardtii</name>
    <name type="common">Chlamydomonas smithii</name>
    <dbReference type="NCBI Taxonomy" id="3055"/>
    <lineage>
        <taxon>Eukaryota</taxon>
        <taxon>Viridiplantae</taxon>
        <taxon>Chlorophyta</taxon>
        <taxon>core chlorophytes</taxon>
        <taxon>Chlorophyceae</taxon>
        <taxon>CS clade</taxon>
        <taxon>Chlamydomonadales</taxon>
        <taxon>Chlamydomonadaceae</taxon>
        <taxon>Chlamydomonas</taxon>
    </lineage>
</organism>
<dbReference type="PANTHER" id="PTHR33538">
    <property type="entry name" value="PROTEIN GAMETE EXPRESSED 1"/>
    <property type="match status" value="1"/>
</dbReference>
<keyword evidence="4" id="KW-1185">Reference proteome</keyword>
<dbReference type="PaxDb" id="3055-EDP01694"/>
<evidence type="ECO:0000313" key="4">
    <source>
        <dbReference type="Proteomes" id="UP000006906"/>
    </source>
</evidence>
<dbReference type="RefSeq" id="XP_042923960.1">
    <property type="nucleotide sequence ID" value="XM_043063254.1"/>
</dbReference>
<evidence type="ECO:0000256" key="1">
    <source>
        <dbReference type="SAM" id="MobiDB-lite"/>
    </source>
</evidence>
<feature type="region of interest" description="Disordered" evidence="1">
    <location>
        <begin position="538"/>
        <end position="576"/>
    </location>
</feature>
<dbReference type="GeneID" id="5720914"/>
<accession>A0A2K3DPN1</accession>
<dbReference type="PANTHER" id="PTHR33538:SF2">
    <property type="entry name" value="PROTEIN GAMETE EXPRESSED 1"/>
    <property type="match status" value="1"/>
</dbReference>
<sequence>MALRRSRISAAARWVSVMVACLAARSLAQGPDFAATPGELVVANQGAYTQLEEMAKRESFLQALFGTDCYSQALLTIGRECNRMTTDDKYKLAHAMNLCFLRANGHSGYKCSRAMSARQCSENLDERAFSSYNQFFSNIHSLCLHVSNRNFERHTAQLLNNLAGGANATLAVLGQMEGGLRSQTQTQQALHKSLEQIRTEQQGLSAGLAEGLGQLGALQQAAAGLGQQMSRSLELEEELALRQGGLLTQLDSLEAAGQRHAAAAEAAWSALAAQAAALESRHADYAALTEALAASSSQLLRNSDQLAGAIEGVAVMHQHTRSLLRGMVGARWTLQDVAVYVVAGGLGALVTSPLGLQAARPALLALAAGVFAAEHLARVHLHAWLNDHTQVVPALVRALVTSDTAVWALRSLGAAAALLLVLRQALRRHRLQQQDRQALAALQQQMAAVAALQASMAAQQDLIMCTVNSLAAAAGCSGAAHATHAAYVAAAAAKAYRPDTNLPAEGGSWLNAPVLQQLWAARHDVAAAPQTASRLHLLPLPACGPHPETPKSAPSGAAQPPAATMRHAAAGVHTGQPATAAAAGAAAALHDGVHATSALLPAHSGAAATAAVTEARQLPEVAGATTTSRRGGGAKRRRELEQLQGATGDEAQVLTAPDGGRVTRARRGSNTTSVTSGPTR</sequence>
<reference evidence="3 4" key="1">
    <citation type="journal article" date="2007" name="Science">
        <title>The Chlamydomonas genome reveals the evolution of key animal and plant functions.</title>
        <authorList>
            <person name="Merchant S.S."/>
            <person name="Prochnik S.E."/>
            <person name="Vallon O."/>
            <person name="Harris E.H."/>
            <person name="Karpowicz S.J."/>
            <person name="Witman G.B."/>
            <person name="Terry A."/>
            <person name="Salamov A."/>
            <person name="Fritz-Laylin L.K."/>
            <person name="Marechal-Drouard L."/>
            <person name="Marshall W.F."/>
            <person name="Qu L.H."/>
            <person name="Nelson D.R."/>
            <person name="Sanderfoot A.A."/>
            <person name="Spalding M.H."/>
            <person name="Kapitonov V.V."/>
            <person name="Ren Q."/>
            <person name="Ferris P."/>
            <person name="Lindquist E."/>
            <person name="Shapiro H."/>
            <person name="Lucas S.M."/>
            <person name="Grimwood J."/>
            <person name="Schmutz J."/>
            <person name="Cardol P."/>
            <person name="Cerutti H."/>
            <person name="Chanfreau G."/>
            <person name="Chen C.L."/>
            <person name="Cognat V."/>
            <person name="Croft M.T."/>
            <person name="Dent R."/>
            <person name="Dutcher S."/>
            <person name="Fernandez E."/>
            <person name="Fukuzawa H."/>
            <person name="Gonzalez-Ballester D."/>
            <person name="Gonzalez-Halphen D."/>
            <person name="Hallmann A."/>
            <person name="Hanikenne M."/>
            <person name="Hippler M."/>
            <person name="Inwood W."/>
            <person name="Jabbari K."/>
            <person name="Kalanon M."/>
            <person name="Kuras R."/>
            <person name="Lefebvre P.A."/>
            <person name="Lemaire S.D."/>
            <person name="Lobanov A.V."/>
            <person name="Lohr M."/>
            <person name="Manuell A."/>
            <person name="Meier I."/>
            <person name="Mets L."/>
            <person name="Mittag M."/>
            <person name="Mittelmeier T."/>
            <person name="Moroney J.V."/>
            <person name="Moseley J."/>
            <person name="Napoli C."/>
            <person name="Nedelcu A.M."/>
            <person name="Niyogi K."/>
            <person name="Novoselov S.V."/>
            <person name="Paulsen I.T."/>
            <person name="Pazour G."/>
            <person name="Purton S."/>
            <person name="Ral J.P."/>
            <person name="Riano-Pachon D.M."/>
            <person name="Riekhof W."/>
            <person name="Rymarquis L."/>
            <person name="Schroda M."/>
            <person name="Stern D."/>
            <person name="Umen J."/>
            <person name="Willows R."/>
            <person name="Wilson N."/>
            <person name="Zimmer S.L."/>
            <person name="Allmer J."/>
            <person name="Balk J."/>
            <person name="Bisova K."/>
            <person name="Chen C.J."/>
            <person name="Elias M."/>
            <person name="Gendler K."/>
            <person name="Hauser C."/>
            <person name="Lamb M.R."/>
            <person name="Ledford H."/>
            <person name="Long J.C."/>
            <person name="Minagawa J."/>
            <person name="Page M.D."/>
            <person name="Pan J."/>
            <person name="Pootakham W."/>
            <person name="Roje S."/>
            <person name="Rose A."/>
            <person name="Stahlberg E."/>
            <person name="Terauchi A.M."/>
            <person name="Yang P."/>
            <person name="Ball S."/>
            <person name="Bowler C."/>
            <person name="Dieckmann C.L."/>
            <person name="Gladyshev V.N."/>
            <person name="Green P."/>
            <person name="Jorgensen R."/>
            <person name="Mayfield S."/>
            <person name="Mueller-Roeber B."/>
            <person name="Rajamani S."/>
            <person name="Sayre R.T."/>
            <person name="Brokstein P."/>
            <person name="Dubchak I."/>
            <person name="Goodstein D."/>
            <person name="Hornick L."/>
            <person name="Huang Y.W."/>
            <person name="Jhaveri J."/>
            <person name="Luo Y."/>
            <person name="Martinez D."/>
            <person name="Ngau W.C."/>
            <person name="Otillar B."/>
            <person name="Poliakov A."/>
            <person name="Porter A."/>
            <person name="Szajkowski L."/>
            <person name="Werner G."/>
            <person name="Zhou K."/>
            <person name="Grigoriev I.V."/>
            <person name="Rokhsar D.S."/>
            <person name="Grossman A.R."/>
        </authorList>
    </citation>
    <scope>NUCLEOTIDE SEQUENCE [LARGE SCALE GENOMIC DNA]</scope>
    <source>
        <strain evidence="4">CC-503</strain>
    </source>
</reference>
<dbReference type="InParanoid" id="A0A2K3DPN1"/>
<dbReference type="KEGG" id="cre:CHLRE_06g280600v5"/>
<feature type="signal peptide" evidence="2">
    <location>
        <begin position="1"/>
        <end position="28"/>
    </location>
</feature>
<dbReference type="Gramene" id="PNW82480">
    <property type="protein sequence ID" value="PNW82480"/>
    <property type="gene ID" value="CHLRE_06g280600v5"/>
</dbReference>